<reference evidence="1" key="2">
    <citation type="journal article" date="2022" name="New Phytol.">
        <title>Evolutionary transition to the ectomycorrhizal habit in the genomes of a hyperdiverse lineage of mushroom-forming fungi.</title>
        <authorList>
            <person name="Looney B."/>
            <person name="Miyauchi S."/>
            <person name="Morin E."/>
            <person name="Drula E."/>
            <person name="Courty P.E."/>
            <person name="Kohler A."/>
            <person name="Kuo A."/>
            <person name="LaButti K."/>
            <person name="Pangilinan J."/>
            <person name="Lipzen A."/>
            <person name="Riley R."/>
            <person name="Andreopoulos W."/>
            <person name="He G."/>
            <person name="Johnson J."/>
            <person name="Nolan M."/>
            <person name="Tritt A."/>
            <person name="Barry K.W."/>
            <person name="Grigoriev I.V."/>
            <person name="Nagy L.G."/>
            <person name="Hibbett D."/>
            <person name="Henrissat B."/>
            <person name="Matheny P.B."/>
            <person name="Labbe J."/>
            <person name="Martin F.M."/>
        </authorList>
    </citation>
    <scope>NUCLEOTIDE SEQUENCE</scope>
    <source>
        <strain evidence="1">EC-137</strain>
    </source>
</reference>
<sequence>IRQERCLACYKAASGGSTRSRSCWSQETIDDILDALPDELIRDPKRYYLDLTTAEKDTEDTPAITRPVAPATVAAASGSRSRTVAASSHAGVTKTSAKSKGKQPAAAQRASVRPVHAAAAASHAVVASSMRDDEASSDVNAVEGEIDSTLPADMSWEYWSANIADTLCRSREARARALVWATIRRWGWLKTQTMYACVCTATVTTTSVVSDIASFTERLGGRLHDYVESQAPISTGRKRVRTSTGSEASK</sequence>
<comment type="caution">
    <text evidence="1">The sequence shown here is derived from an EMBL/GenBank/DDBJ whole genome shotgun (WGS) entry which is preliminary data.</text>
</comment>
<name>A0ACB8Q3V5_9AGAM</name>
<feature type="non-terminal residue" evidence="1">
    <location>
        <position position="1"/>
    </location>
</feature>
<protein>
    <submittedName>
        <fullName evidence="1">Uncharacterized protein</fullName>
    </submittedName>
</protein>
<dbReference type="Proteomes" id="UP000814128">
    <property type="component" value="Unassembled WGS sequence"/>
</dbReference>
<keyword evidence="2" id="KW-1185">Reference proteome</keyword>
<gene>
    <name evidence="1" type="ORF">K488DRAFT_75364</name>
</gene>
<evidence type="ECO:0000313" key="2">
    <source>
        <dbReference type="Proteomes" id="UP000814128"/>
    </source>
</evidence>
<dbReference type="EMBL" id="MU274607">
    <property type="protein sequence ID" value="KAI0026413.1"/>
    <property type="molecule type" value="Genomic_DNA"/>
</dbReference>
<reference evidence="1" key="1">
    <citation type="submission" date="2021-02" db="EMBL/GenBank/DDBJ databases">
        <authorList>
            <consortium name="DOE Joint Genome Institute"/>
            <person name="Ahrendt S."/>
            <person name="Looney B.P."/>
            <person name="Miyauchi S."/>
            <person name="Morin E."/>
            <person name="Drula E."/>
            <person name="Courty P.E."/>
            <person name="Chicoki N."/>
            <person name="Fauchery L."/>
            <person name="Kohler A."/>
            <person name="Kuo A."/>
            <person name="Labutti K."/>
            <person name="Pangilinan J."/>
            <person name="Lipzen A."/>
            <person name="Riley R."/>
            <person name="Andreopoulos W."/>
            <person name="He G."/>
            <person name="Johnson J."/>
            <person name="Barry K.W."/>
            <person name="Grigoriev I.V."/>
            <person name="Nagy L."/>
            <person name="Hibbett D."/>
            <person name="Henrissat B."/>
            <person name="Matheny P.B."/>
            <person name="Labbe J."/>
            <person name="Martin F."/>
        </authorList>
    </citation>
    <scope>NUCLEOTIDE SEQUENCE</scope>
    <source>
        <strain evidence="1">EC-137</strain>
    </source>
</reference>
<organism evidence="1 2">
    <name type="scientific">Vararia minispora EC-137</name>
    <dbReference type="NCBI Taxonomy" id="1314806"/>
    <lineage>
        <taxon>Eukaryota</taxon>
        <taxon>Fungi</taxon>
        <taxon>Dikarya</taxon>
        <taxon>Basidiomycota</taxon>
        <taxon>Agaricomycotina</taxon>
        <taxon>Agaricomycetes</taxon>
        <taxon>Russulales</taxon>
        <taxon>Lachnocladiaceae</taxon>
        <taxon>Vararia</taxon>
    </lineage>
</organism>
<proteinExistence type="predicted"/>
<evidence type="ECO:0000313" key="1">
    <source>
        <dbReference type="EMBL" id="KAI0026413.1"/>
    </source>
</evidence>
<accession>A0ACB8Q3V5</accession>